<dbReference type="Proteomes" id="UP000325273">
    <property type="component" value="Unassembled WGS sequence"/>
</dbReference>
<feature type="domain" description="Coenzyme Q-binding protein COQ10 START" evidence="2">
    <location>
        <begin position="10"/>
        <end position="138"/>
    </location>
</feature>
<proteinExistence type="inferred from homology"/>
<reference evidence="3 4" key="1">
    <citation type="submission" date="2019-08" db="EMBL/GenBank/DDBJ databases">
        <title>Paraburkholderia sp. DCY113.</title>
        <authorList>
            <person name="Kang J."/>
        </authorList>
    </citation>
    <scope>NUCLEOTIDE SEQUENCE [LARGE SCALE GENOMIC DNA]</scope>
    <source>
        <strain evidence="3 4">DCY113</strain>
    </source>
</reference>
<dbReference type="EMBL" id="VTUZ01000050">
    <property type="protein sequence ID" value="KAA0999140.1"/>
    <property type="molecule type" value="Genomic_DNA"/>
</dbReference>
<dbReference type="RefSeq" id="WP_149675556.1">
    <property type="nucleotide sequence ID" value="NZ_VTUZ01000050.1"/>
</dbReference>
<organism evidence="3 4">
    <name type="scientific">Paraburkholderia panacisoli</name>
    <dbReference type="NCBI Taxonomy" id="2603818"/>
    <lineage>
        <taxon>Bacteria</taxon>
        <taxon>Pseudomonadati</taxon>
        <taxon>Pseudomonadota</taxon>
        <taxon>Betaproteobacteria</taxon>
        <taxon>Burkholderiales</taxon>
        <taxon>Burkholderiaceae</taxon>
        <taxon>Paraburkholderia</taxon>
    </lineage>
</organism>
<keyword evidence="4" id="KW-1185">Reference proteome</keyword>
<dbReference type="CDD" id="cd07812">
    <property type="entry name" value="SRPBCC"/>
    <property type="match status" value="1"/>
</dbReference>
<dbReference type="InterPro" id="IPR023393">
    <property type="entry name" value="START-like_dom_sf"/>
</dbReference>
<comment type="caution">
    <text evidence="3">The sequence shown here is derived from an EMBL/GenBank/DDBJ whole genome shotgun (WGS) entry which is preliminary data.</text>
</comment>
<name>A0A5B0GAQ7_9BURK</name>
<accession>A0A5B0GAQ7</accession>
<comment type="similarity">
    <text evidence="1">Belongs to the ribosome association toxin RatA family.</text>
</comment>
<dbReference type="AlphaFoldDB" id="A0A5B0GAQ7"/>
<gene>
    <name evidence="3" type="ORF">FVF58_42125</name>
</gene>
<dbReference type="SUPFAM" id="SSF55961">
    <property type="entry name" value="Bet v1-like"/>
    <property type="match status" value="1"/>
</dbReference>
<evidence type="ECO:0000313" key="4">
    <source>
        <dbReference type="Proteomes" id="UP000325273"/>
    </source>
</evidence>
<protein>
    <submittedName>
        <fullName evidence="3">SRPBCC family protein</fullName>
    </submittedName>
</protein>
<evidence type="ECO:0000259" key="2">
    <source>
        <dbReference type="Pfam" id="PF03364"/>
    </source>
</evidence>
<dbReference type="Pfam" id="PF03364">
    <property type="entry name" value="Polyketide_cyc"/>
    <property type="match status" value="1"/>
</dbReference>
<dbReference type="InterPro" id="IPR005031">
    <property type="entry name" value="COQ10_START"/>
</dbReference>
<sequence length="185" mass="20735">MIATERDILVRADVSDVWRFVETIGNWANQMPGYMSHDELDRDNSVWTLNVQMGPFSRPVVINVKVNEWVINQAVEFTLKARQEPFHGNGSFHITDSPAGTAVKLKLAAEVTGSMSTVLTAMAHPVLQRVADEFSRNLSKALGGAVATSPSGSERSVDRNSGEVRMWTRIRRWYRSFLQLCGRRA</sequence>
<evidence type="ECO:0000313" key="3">
    <source>
        <dbReference type="EMBL" id="KAA0999140.1"/>
    </source>
</evidence>
<evidence type="ECO:0000256" key="1">
    <source>
        <dbReference type="ARBA" id="ARBA00008918"/>
    </source>
</evidence>
<dbReference type="Gene3D" id="3.30.530.20">
    <property type="match status" value="1"/>
</dbReference>